<proteinExistence type="predicted"/>
<dbReference type="InterPro" id="IPR029479">
    <property type="entry name" value="Nitroreductase"/>
</dbReference>
<reference evidence="2 3" key="1">
    <citation type="submission" date="2016-09" db="EMBL/GenBank/DDBJ databases">
        <authorList>
            <person name="Capua I."/>
            <person name="De Benedictis P."/>
            <person name="Joannis T."/>
            <person name="Lombin L.H."/>
            <person name="Cattoli G."/>
        </authorList>
    </citation>
    <scope>NUCLEOTIDE SEQUENCE [LARGE SCALE GENOMIC DNA]</scope>
    <source>
        <strain evidence="2 3">UB20</strain>
    </source>
</reference>
<dbReference type="AlphaFoldDB" id="A0A1D3UGU7"/>
<dbReference type="PANTHER" id="PTHR43745:SF2">
    <property type="entry name" value="NITROREDUCTASE MJ1384-RELATED"/>
    <property type="match status" value="1"/>
</dbReference>
<dbReference type="InterPro" id="IPR052544">
    <property type="entry name" value="Bacteriocin_Proc_Enz"/>
</dbReference>
<dbReference type="GO" id="GO:0016491">
    <property type="term" value="F:oxidoreductase activity"/>
    <property type="evidence" value="ECO:0007669"/>
    <property type="project" value="InterPro"/>
</dbReference>
<evidence type="ECO:0000313" key="3">
    <source>
        <dbReference type="Proteomes" id="UP000182057"/>
    </source>
</evidence>
<evidence type="ECO:0000313" key="2">
    <source>
        <dbReference type="EMBL" id="SCQ19359.1"/>
    </source>
</evidence>
<accession>A0A1D3UGU7</accession>
<dbReference type="EMBL" id="FMMM01000025">
    <property type="protein sequence ID" value="SCQ19359.1"/>
    <property type="molecule type" value="Genomic_DNA"/>
</dbReference>
<dbReference type="Proteomes" id="UP000182057">
    <property type="component" value="Unassembled WGS sequence"/>
</dbReference>
<organism evidence="2 3">
    <name type="scientific">Tannerella forsythia</name>
    <name type="common">Bacteroides forsythus</name>
    <dbReference type="NCBI Taxonomy" id="28112"/>
    <lineage>
        <taxon>Bacteria</taxon>
        <taxon>Pseudomonadati</taxon>
        <taxon>Bacteroidota</taxon>
        <taxon>Bacteroidia</taxon>
        <taxon>Bacteroidales</taxon>
        <taxon>Tannerellaceae</taxon>
        <taxon>Tannerella</taxon>
    </lineage>
</organism>
<feature type="domain" description="Nitroreductase" evidence="1">
    <location>
        <begin position="72"/>
        <end position="248"/>
    </location>
</feature>
<dbReference type="Gene3D" id="3.40.109.10">
    <property type="entry name" value="NADH Oxidase"/>
    <property type="match status" value="1"/>
</dbReference>
<protein>
    <submittedName>
        <fullName evidence="2">Nitroreductase family protein</fullName>
    </submittedName>
</protein>
<gene>
    <name evidence="2" type="ORF">TFUB20_00673</name>
</gene>
<dbReference type="InterPro" id="IPR020051">
    <property type="entry name" value="SagB-type_dehydrogenase"/>
</dbReference>
<name>A0A1D3UGU7_TANFO</name>
<dbReference type="PANTHER" id="PTHR43745">
    <property type="entry name" value="NITROREDUCTASE MJ1384-RELATED"/>
    <property type="match status" value="1"/>
</dbReference>
<dbReference type="RefSeq" id="WP_060831073.1">
    <property type="nucleotide sequence ID" value="NZ_CAJPTF010000036.1"/>
</dbReference>
<dbReference type="OrthoDB" id="9802775at2"/>
<sequence>MFKSILPLDIEYHISSRNNKALFSSKADHLRHYNEYIVNLQHNVGLSIYRSIPLVRLPPPIKIADSFQDVVEKRCSRRDFHAHNIQLDELSTLLSLAAGYKQSDSRRKYTPSSGGFNEVEVFIIVLHVEELSPGIYYYNAMQHALHCVVHGDFSEWVRQDLFYQEDWAKASVIFILAAQLDRLRKKYQHRAYRLCLLDVGHSAQNLYMGASALNLKVCEVLGYIESEIEQVLGIDGIDTPTFSTVVVGK</sequence>
<dbReference type="InterPro" id="IPR000415">
    <property type="entry name" value="Nitroreductase-like"/>
</dbReference>
<dbReference type="NCBIfam" id="TIGR03605">
    <property type="entry name" value="antibiot_sagB"/>
    <property type="match status" value="1"/>
</dbReference>
<dbReference type="CDD" id="cd02142">
    <property type="entry name" value="McbC_SagB-like_oxidoreductase"/>
    <property type="match status" value="1"/>
</dbReference>
<dbReference type="SUPFAM" id="SSF55469">
    <property type="entry name" value="FMN-dependent nitroreductase-like"/>
    <property type="match status" value="1"/>
</dbReference>
<evidence type="ECO:0000259" key="1">
    <source>
        <dbReference type="Pfam" id="PF00881"/>
    </source>
</evidence>
<dbReference type="Pfam" id="PF00881">
    <property type="entry name" value="Nitroreductase"/>
    <property type="match status" value="1"/>
</dbReference>